<dbReference type="Gene3D" id="1.10.10.10">
    <property type="entry name" value="Winged helix-like DNA-binding domain superfamily/Winged helix DNA-binding domain"/>
    <property type="match status" value="1"/>
</dbReference>
<dbReference type="PANTHER" id="PTHR30136:SF35">
    <property type="entry name" value="HTH-TYPE TRANSCRIPTIONAL REGULATOR RV1719"/>
    <property type="match status" value="1"/>
</dbReference>
<dbReference type="GO" id="GO:0003700">
    <property type="term" value="F:DNA-binding transcription factor activity"/>
    <property type="evidence" value="ECO:0007669"/>
    <property type="project" value="TreeGrafter"/>
</dbReference>
<dbReference type="GO" id="GO:0003677">
    <property type="term" value="F:DNA binding"/>
    <property type="evidence" value="ECO:0007669"/>
    <property type="project" value="UniProtKB-KW"/>
</dbReference>
<dbReference type="Pfam" id="PF01614">
    <property type="entry name" value="IclR_C"/>
    <property type="match status" value="1"/>
</dbReference>
<gene>
    <name evidence="6" type="ORF">D3273_19120</name>
</gene>
<accession>A0A4Q2U5R6</accession>
<dbReference type="PROSITE" id="PS51077">
    <property type="entry name" value="HTH_ICLR"/>
    <property type="match status" value="1"/>
</dbReference>
<protein>
    <submittedName>
        <fullName evidence="6">IclR family transcriptional regulator</fullName>
    </submittedName>
</protein>
<dbReference type="InterPro" id="IPR029016">
    <property type="entry name" value="GAF-like_dom_sf"/>
</dbReference>
<keyword evidence="3" id="KW-0804">Transcription</keyword>
<feature type="domain" description="IclR-ED" evidence="5">
    <location>
        <begin position="70"/>
        <end position="250"/>
    </location>
</feature>
<dbReference type="OrthoDB" id="9790046at2"/>
<reference evidence="6 7" key="1">
    <citation type="submission" date="2018-12" db="EMBL/GenBank/DDBJ databases">
        <authorList>
            <person name="Grouzdev D.S."/>
            <person name="Krutkina M.S."/>
        </authorList>
    </citation>
    <scope>NUCLEOTIDE SEQUENCE [LARGE SCALE GENOMIC DNA]</scope>
    <source>
        <strain evidence="6 7">RmlP026</strain>
    </source>
</reference>
<dbReference type="EMBL" id="QYBB01000026">
    <property type="protein sequence ID" value="RYC30411.1"/>
    <property type="molecule type" value="Genomic_DNA"/>
</dbReference>
<dbReference type="SMART" id="SM00346">
    <property type="entry name" value="HTH_ICLR"/>
    <property type="match status" value="1"/>
</dbReference>
<dbReference type="PROSITE" id="PS51078">
    <property type="entry name" value="ICLR_ED"/>
    <property type="match status" value="1"/>
</dbReference>
<dbReference type="InterPro" id="IPR014757">
    <property type="entry name" value="Tscrpt_reg_IclR_C"/>
</dbReference>
<keyword evidence="2" id="KW-0238">DNA-binding</keyword>
<dbReference type="PANTHER" id="PTHR30136">
    <property type="entry name" value="HELIX-TURN-HELIX TRANSCRIPTIONAL REGULATOR, ICLR FAMILY"/>
    <property type="match status" value="1"/>
</dbReference>
<dbReference type="InterPro" id="IPR005471">
    <property type="entry name" value="Tscrpt_reg_IclR_N"/>
</dbReference>
<feature type="domain" description="HTH iclR-type" evidence="4">
    <location>
        <begin position="7"/>
        <end position="69"/>
    </location>
</feature>
<name>A0A4Q2U5R6_9HYPH</name>
<dbReference type="AlphaFoldDB" id="A0A4Q2U5R6"/>
<dbReference type="GO" id="GO:0045892">
    <property type="term" value="P:negative regulation of DNA-templated transcription"/>
    <property type="evidence" value="ECO:0007669"/>
    <property type="project" value="TreeGrafter"/>
</dbReference>
<evidence type="ECO:0000259" key="5">
    <source>
        <dbReference type="PROSITE" id="PS51078"/>
    </source>
</evidence>
<dbReference type="InterPro" id="IPR036390">
    <property type="entry name" value="WH_DNA-bd_sf"/>
</dbReference>
<dbReference type="InterPro" id="IPR036388">
    <property type="entry name" value="WH-like_DNA-bd_sf"/>
</dbReference>
<dbReference type="InterPro" id="IPR050707">
    <property type="entry name" value="HTH_MetabolicPath_Reg"/>
</dbReference>
<evidence type="ECO:0000259" key="4">
    <source>
        <dbReference type="PROSITE" id="PS51077"/>
    </source>
</evidence>
<keyword evidence="7" id="KW-1185">Reference proteome</keyword>
<sequence length="250" mass="27629">MSSGERQSGVDRVVDIFEELLRSREPIRIGELARRLEAPRSTLYNLVNRLVAADLLEVMDDDGSVFFGRAMQLYGTAYAETNPLQRHARPLLETLAAGSDATAQLCALRHDKYVVLDSRSGPSLFRITTDIGVPVPLPWTASGRLLLGHSSPEQISALIPADDYTLPDGRVIDPQDFLTDVAKSRDDGYCVTLGLSDRFTCCLAAPVRNPRGEAVATLCFVVPADQPEARRLELLRRLIEASDRLSRHCR</sequence>
<evidence type="ECO:0000256" key="1">
    <source>
        <dbReference type="ARBA" id="ARBA00023015"/>
    </source>
</evidence>
<dbReference type="SUPFAM" id="SSF46785">
    <property type="entry name" value="Winged helix' DNA-binding domain"/>
    <property type="match status" value="1"/>
</dbReference>
<proteinExistence type="predicted"/>
<evidence type="ECO:0000313" key="7">
    <source>
        <dbReference type="Proteomes" id="UP000290759"/>
    </source>
</evidence>
<evidence type="ECO:0000256" key="3">
    <source>
        <dbReference type="ARBA" id="ARBA00023163"/>
    </source>
</evidence>
<organism evidence="6 7">
    <name type="scientific">Lichenibacterium minor</name>
    <dbReference type="NCBI Taxonomy" id="2316528"/>
    <lineage>
        <taxon>Bacteria</taxon>
        <taxon>Pseudomonadati</taxon>
        <taxon>Pseudomonadota</taxon>
        <taxon>Alphaproteobacteria</taxon>
        <taxon>Hyphomicrobiales</taxon>
        <taxon>Lichenihabitantaceae</taxon>
        <taxon>Lichenibacterium</taxon>
    </lineage>
</organism>
<comment type="caution">
    <text evidence="6">The sequence shown here is derived from an EMBL/GenBank/DDBJ whole genome shotgun (WGS) entry which is preliminary data.</text>
</comment>
<dbReference type="Proteomes" id="UP000290759">
    <property type="component" value="Unassembled WGS sequence"/>
</dbReference>
<evidence type="ECO:0000256" key="2">
    <source>
        <dbReference type="ARBA" id="ARBA00023125"/>
    </source>
</evidence>
<dbReference type="SUPFAM" id="SSF55781">
    <property type="entry name" value="GAF domain-like"/>
    <property type="match status" value="1"/>
</dbReference>
<evidence type="ECO:0000313" key="6">
    <source>
        <dbReference type="EMBL" id="RYC30411.1"/>
    </source>
</evidence>
<dbReference type="Gene3D" id="3.30.450.40">
    <property type="match status" value="1"/>
</dbReference>
<reference evidence="6 7" key="2">
    <citation type="submission" date="2019-02" db="EMBL/GenBank/DDBJ databases">
        <title>'Lichenibacterium ramalinii' gen. nov. sp. nov., 'Lichenibacterium minor' gen. nov. sp. nov.</title>
        <authorList>
            <person name="Pankratov T."/>
        </authorList>
    </citation>
    <scope>NUCLEOTIDE SEQUENCE [LARGE SCALE GENOMIC DNA]</scope>
    <source>
        <strain evidence="6 7">RmlP026</strain>
    </source>
</reference>
<dbReference type="Pfam" id="PF09339">
    <property type="entry name" value="HTH_IclR"/>
    <property type="match status" value="1"/>
</dbReference>
<keyword evidence="1" id="KW-0805">Transcription regulation</keyword>